<sequence length="102" mass="11445">MFGHRNIHFEDGELRTVRRSCFCHNAKTYCFLAWQPIGLAKGCYVSGENEQRGALYTPLSNSPPQGGEGSSRQISRAESRLQFWKEPIGALSPLVGESWREG</sequence>
<accession>A0A212LL97</accession>
<protein>
    <submittedName>
        <fullName evidence="2">Uncharacterized protein</fullName>
    </submittedName>
</protein>
<dbReference type="AlphaFoldDB" id="A0A212LL97"/>
<gene>
    <name evidence="2" type="ORF">KL86PLE_70104</name>
</gene>
<feature type="region of interest" description="Disordered" evidence="1">
    <location>
        <begin position="54"/>
        <end position="76"/>
    </location>
</feature>
<feature type="compositionally biased region" description="Polar residues" evidence="1">
    <location>
        <begin position="58"/>
        <end position="76"/>
    </location>
</feature>
<name>A0A212LL97_9HYPH</name>
<evidence type="ECO:0000313" key="2">
    <source>
        <dbReference type="EMBL" id="SCM78321.1"/>
    </source>
</evidence>
<organism evidence="2">
    <name type="scientific">uncultured Pleomorphomonas sp</name>
    <dbReference type="NCBI Taxonomy" id="442121"/>
    <lineage>
        <taxon>Bacteria</taxon>
        <taxon>Pseudomonadati</taxon>
        <taxon>Pseudomonadota</taxon>
        <taxon>Alphaproteobacteria</taxon>
        <taxon>Hyphomicrobiales</taxon>
        <taxon>Pleomorphomonadaceae</taxon>
        <taxon>Pleomorphomonas</taxon>
        <taxon>environmental samples</taxon>
    </lineage>
</organism>
<evidence type="ECO:0000256" key="1">
    <source>
        <dbReference type="SAM" id="MobiDB-lite"/>
    </source>
</evidence>
<proteinExistence type="predicted"/>
<dbReference type="EMBL" id="FMJD01000011">
    <property type="protein sequence ID" value="SCM78321.1"/>
    <property type="molecule type" value="Genomic_DNA"/>
</dbReference>
<reference evidence="2" key="1">
    <citation type="submission" date="2016-08" db="EMBL/GenBank/DDBJ databases">
        <authorList>
            <person name="Seilhamer J.J."/>
        </authorList>
    </citation>
    <scope>NUCLEOTIDE SEQUENCE</scope>
    <source>
        <strain evidence="2">86</strain>
    </source>
</reference>